<protein>
    <submittedName>
        <fullName evidence="1">Uncharacterized protein</fullName>
    </submittedName>
</protein>
<evidence type="ECO:0000313" key="1">
    <source>
        <dbReference type="EMBL" id="MBA4616068.1"/>
    </source>
</evidence>
<dbReference type="AlphaFoldDB" id="A0A7C9CJH8"/>
<accession>A0A7C9CJH8</accession>
<name>A0A7C9CJH8_OPUST</name>
<reference evidence="1" key="2">
    <citation type="submission" date="2020-07" db="EMBL/GenBank/DDBJ databases">
        <authorList>
            <person name="Vera ALvarez R."/>
            <person name="Arias-Moreno D.M."/>
            <person name="Jimenez-Jacinto V."/>
            <person name="Jimenez-Bremont J.F."/>
            <person name="Swaminathan K."/>
            <person name="Moose S.P."/>
            <person name="Guerrero-Gonzalez M.L."/>
            <person name="Marino-Ramirez L."/>
            <person name="Landsman D."/>
            <person name="Rodriguez-Kessler M."/>
            <person name="Delgado-Sanchez P."/>
        </authorList>
    </citation>
    <scope>NUCLEOTIDE SEQUENCE</scope>
    <source>
        <tissue evidence="1">Cladode</tissue>
    </source>
</reference>
<proteinExistence type="predicted"/>
<organism evidence="1">
    <name type="scientific">Opuntia streptacantha</name>
    <name type="common">Prickly pear cactus</name>
    <name type="synonym">Opuntia cardona</name>
    <dbReference type="NCBI Taxonomy" id="393608"/>
    <lineage>
        <taxon>Eukaryota</taxon>
        <taxon>Viridiplantae</taxon>
        <taxon>Streptophyta</taxon>
        <taxon>Embryophyta</taxon>
        <taxon>Tracheophyta</taxon>
        <taxon>Spermatophyta</taxon>
        <taxon>Magnoliopsida</taxon>
        <taxon>eudicotyledons</taxon>
        <taxon>Gunneridae</taxon>
        <taxon>Pentapetalae</taxon>
        <taxon>Caryophyllales</taxon>
        <taxon>Cactineae</taxon>
        <taxon>Cactaceae</taxon>
        <taxon>Opuntioideae</taxon>
        <taxon>Opuntia</taxon>
    </lineage>
</organism>
<sequence>MSLRSRLSLNPLRIESQDSQVTQEMALHQRNLSLPEKRRDHQPRRVHWNLRLIKRYSQQNYCLLHLHSLQSSTSSCRISHLERHFVYYSCHPSIRCIFYKAAERSEPDRDRF</sequence>
<reference evidence="1" key="1">
    <citation type="journal article" date="2013" name="J. Plant Res.">
        <title>Effect of fungi and light on seed germination of three Opuntia species from semiarid lands of central Mexico.</title>
        <authorList>
            <person name="Delgado-Sanchez P."/>
            <person name="Jimenez-Bremont J.F."/>
            <person name="Guerrero-Gonzalez Mde L."/>
            <person name="Flores J."/>
        </authorList>
    </citation>
    <scope>NUCLEOTIDE SEQUENCE</scope>
    <source>
        <tissue evidence="1">Cladode</tissue>
    </source>
</reference>
<dbReference type="EMBL" id="GISG01009887">
    <property type="protein sequence ID" value="MBA4616068.1"/>
    <property type="molecule type" value="Transcribed_RNA"/>
</dbReference>